<protein>
    <submittedName>
        <fullName evidence="1">Uncharacterized protein</fullName>
    </submittedName>
</protein>
<reference evidence="1" key="1">
    <citation type="submission" date="2022-11" db="EMBL/GenBank/DDBJ databases">
        <authorList>
            <person name="Scott C."/>
            <person name="Bruce N."/>
        </authorList>
    </citation>
    <scope>NUCLEOTIDE SEQUENCE</scope>
</reference>
<accession>A0A9P1GWR0</accession>
<proteinExistence type="predicted"/>
<keyword evidence="2" id="KW-1185">Reference proteome</keyword>
<dbReference type="AlphaFoldDB" id="A0A9P1GWR0"/>
<gene>
    <name evidence="1" type="ORF">PPNO1_LOCUS1127</name>
</gene>
<evidence type="ECO:0000313" key="1">
    <source>
        <dbReference type="EMBL" id="CAI4211332.1"/>
    </source>
</evidence>
<dbReference type="Proteomes" id="UP000838763">
    <property type="component" value="Unassembled WGS sequence"/>
</dbReference>
<name>A0A9P1GWR0_9PEZI</name>
<comment type="caution">
    <text evidence="1">The sequence shown here is derived from an EMBL/GenBank/DDBJ whole genome shotgun (WGS) entry which is preliminary data.</text>
</comment>
<sequence length="60" mass="6541">MAVTLYSAESTTVDAALFLNYLEQVRTDTIGKYGFKPSEADKAALDKATPKITVVDRTKS</sequence>
<organism evidence="1 2">
    <name type="scientific">Parascedosporium putredinis</name>
    <dbReference type="NCBI Taxonomy" id="1442378"/>
    <lineage>
        <taxon>Eukaryota</taxon>
        <taxon>Fungi</taxon>
        <taxon>Dikarya</taxon>
        <taxon>Ascomycota</taxon>
        <taxon>Pezizomycotina</taxon>
        <taxon>Sordariomycetes</taxon>
        <taxon>Hypocreomycetidae</taxon>
        <taxon>Microascales</taxon>
        <taxon>Microascaceae</taxon>
        <taxon>Parascedosporium</taxon>
    </lineage>
</organism>
<evidence type="ECO:0000313" key="2">
    <source>
        <dbReference type="Proteomes" id="UP000838763"/>
    </source>
</evidence>
<dbReference type="OrthoDB" id="2555959at2759"/>
<dbReference type="EMBL" id="CALLCH030000001">
    <property type="protein sequence ID" value="CAI4211332.1"/>
    <property type="molecule type" value="Genomic_DNA"/>
</dbReference>